<dbReference type="InterPro" id="IPR004099">
    <property type="entry name" value="Pyr_nucl-diS_OxRdtase_dimer"/>
</dbReference>
<dbReference type="Gene3D" id="3.30.390.30">
    <property type="match status" value="1"/>
</dbReference>
<evidence type="ECO:0000256" key="2">
    <source>
        <dbReference type="ARBA" id="ARBA00022630"/>
    </source>
</evidence>
<dbReference type="PRINTS" id="PR00368">
    <property type="entry name" value="FADPNR"/>
</dbReference>
<keyword evidence="4" id="KW-0547">Nucleotide-binding</keyword>
<dbReference type="PRINTS" id="PR00411">
    <property type="entry name" value="PNDRDTASEI"/>
</dbReference>
<comment type="cofactor">
    <cofactor evidence="4">
        <name>FAD</name>
        <dbReference type="ChEBI" id="CHEBI:57692"/>
    </cofactor>
    <text evidence="4">Binds 1 FAD per subunit.</text>
</comment>
<feature type="binding site" evidence="4">
    <location>
        <position position="317"/>
    </location>
    <ligand>
        <name>FAD</name>
        <dbReference type="ChEBI" id="CHEBI:57692"/>
    </ligand>
</feature>
<evidence type="ECO:0000259" key="7">
    <source>
        <dbReference type="Pfam" id="PF07992"/>
    </source>
</evidence>
<organism evidence="8 9">
    <name type="scientific">Mycolicibacterium fortuitum subsp. acetamidolyticum</name>
    <dbReference type="NCBI Taxonomy" id="144550"/>
    <lineage>
        <taxon>Bacteria</taxon>
        <taxon>Bacillati</taxon>
        <taxon>Actinomycetota</taxon>
        <taxon>Actinomycetes</taxon>
        <taxon>Mycobacteriales</taxon>
        <taxon>Mycobacteriaceae</taxon>
        <taxon>Mycolicibacterium</taxon>
    </lineage>
</organism>
<evidence type="ECO:0000313" key="8">
    <source>
        <dbReference type="EMBL" id="GAT01163.1"/>
    </source>
</evidence>
<dbReference type="InterPro" id="IPR001100">
    <property type="entry name" value="Pyr_nuc-diS_OxRdtase"/>
</dbReference>
<accession>A0A117IDI9</accession>
<evidence type="ECO:0000256" key="3">
    <source>
        <dbReference type="ARBA" id="ARBA00022827"/>
    </source>
</evidence>
<keyword evidence="3 4" id="KW-0274">FAD</keyword>
<keyword evidence="4" id="KW-0520">NAD</keyword>
<feature type="domain" description="Pyridine nucleotide-disulphide oxidoreductase dimerisation" evidence="6">
    <location>
        <begin position="352"/>
        <end position="461"/>
    </location>
</feature>
<dbReference type="PIRSF" id="PIRSF000350">
    <property type="entry name" value="Mercury_reductase_MerA"/>
    <property type="match status" value="1"/>
</dbReference>
<dbReference type="GO" id="GO:0003955">
    <property type="term" value="F:NAD(P)H dehydrogenase (quinone) activity"/>
    <property type="evidence" value="ECO:0007669"/>
    <property type="project" value="TreeGrafter"/>
</dbReference>
<dbReference type="EMBL" id="BCSZ01000011">
    <property type="protein sequence ID" value="GAT01163.1"/>
    <property type="molecule type" value="Genomic_DNA"/>
</dbReference>
<dbReference type="Gene3D" id="3.50.50.60">
    <property type="entry name" value="FAD/NAD(P)-binding domain"/>
    <property type="match status" value="2"/>
</dbReference>
<dbReference type="InterPro" id="IPR016156">
    <property type="entry name" value="FAD/NAD-linked_Rdtase_dimer_sf"/>
</dbReference>
<feature type="domain" description="FAD/NAD(P)-binding" evidence="7">
    <location>
        <begin position="4"/>
        <end position="332"/>
    </location>
</feature>
<dbReference type="Pfam" id="PF02852">
    <property type="entry name" value="Pyr_redox_dim"/>
    <property type="match status" value="1"/>
</dbReference>
<dbReference type="SUPFAM" id="SSF55424">
    <property type="entry name" value="FAD/NAD-linked reductases, dimerisation (C-terminal) domain"/>
    <property type="match status" value="1"/>
</dbReference>
<name>A0A117IDI9_MYCFO</name>
<dbReference type="GO" id="GO:0050660">
    <property type="term" value="F:flavin adenine dinucleotide binding"/>
    <property type="evidence" value="ECO:0007669"/>
    <property type="project" value="TreeGrafter"/>
</dbReference>
<proteinExistence type="inferred from homology"/>
<reference evidence="8 9" key="1">
    <citation type="journal article" date="2016" name="Genome Announc.">
        <title>Draft Genome Sequences of Five Rapidly Growing Mycobacterium Species, M. thermoresistibile, M. fortuitum subsp. acetamidolyticum, M. canariasense, M. brisbanense, and M. novocastrense.</title>
        <authorList>
            <person name="Katahira K."/>
            <person name="Ogura Y."/>
            <person name="Gotoh Y."/>
            <person name="Hayashi T."/>
        </authorList>
    </citation>
    <scope>NUCLEOTIDE SEQUENCE [LARGE SCALE GENOMIC DNA]</scope>
    <source>
        <strain evidence="8 9">JCM6368</strain>
    </source>
</reference>
<dbReference type="PANTHER" id="PTHR43014">
    <property type="entry name" value="MERCURIC REDUCTASE"/>
    <property type="match status" value="1"/>
</dbReference>
<feature type="binding site" evidence="4">
    <location>
        <position position="276"/>
    </location>
    <ligand>
        <name>NAD(+)</name>
        <dbReference type="ChEBI" id="CHEBI:57540"/>
    </ligand>
</feature>
<feature type="binding site" evidence="4">
    <location>
        <position position="52"/>
    </location>
    <ligand>
        <name>FAD</name>
        <dbReference type="ChEBI" id="CHEBI:57692"/>
    </ligand>
</feature>
<dbReference type="SUPFAM" id="SSF51905">
    <property type="entry name" value="FAD/NAD(P)-binding domain"/>
    <property type="match status" value="1"/>
</dbReference>
<protein>
    <submittedName>
        <fullName evidence="8">Flavoprotein disulfide reductase</fullName>
    </submittedName>
</protein>
<dbReference type="AlphaFoldDB" id="A0A117IDI9"/>
<reference evidence="9" key="2">
    <citation type="submission" date="2016-02" db="EMBL/GenBank/DDBJ databases">
        <title>Draft genome sequence of five rapidly growing Mycobacterium species.</title>
        <authorList>
            <person name="Katahira K."/>
            <person name="Gotou Y."/>
            <person name="Iida K."/>
            <person name="Ogura Y."/>
            <person name="Hayashi T."/>
        </authorList>
    </citation>
    <scope>NUCLEOTIDE SEQUENCE [LARGE SCALE GENOMIC DNA]</scope>
    <source>
        <strain evidence="9">JCM6368</strain>
    </source>
</reference>
<evidence type="ECO:0000259" key="6">
    <source>
        <dbReference type="Pfam" id="PF02852"/>
    </source>
</evidence>
<dbReference type="PANTHER" id="PTHR43014:SF1">
    <property type="entry name" value="NAD(P)H DEHYDROGENASE (QUINONE)"/>
    <property type="match status" value="1"/>
</dbReference>
<gene>
    <name evidence="8" type="ORF">RMCFA_1277</name>
</gene>
<comment type="similarity">
    <text evidence="1">Belongs to the class-I pyridine nucleotide-disulfide oxidoreductase family.</text>
</comment>
<comment type="caution">
    <text evidence="8">The sequence shown here is derived from an EMBL/GenBank/DDBJ whole genome shotgun (WGS) entry which is preliminary data.</text>
</comment>
<dbReference type="RefSeq" id="WP_061262766.1">
    <property type="nucleotide sequence ID" value="NZ_BCSZ01000011.1"/>
</dbReference>
<feature type="disulfide bond" description="Redox-active" evidence="5">
    <location>
        <begin position="43"/>
        <end position="48"/>
    </location>
</feature>
<dbReference type="InterPro" id="IPR023753">
    <property type="entry name" value="FAD/NAD-binding_dom"/>
</dbReference>
<keyword evidence="2" id="KW-0285">Flavoprotein</keyword>
<dbReference type="Proteomes" id="UP000069705">
    <property type="component" value="Unassembled WGS sequence"/>
</dbReference>
<feature type="binding site" evidence="4">
    <location>
        <position position="117"/>
    </location>
    <ligand>
        <name>FAD</name>
        <dbReference type="ChEBI" id="CHEBI:57692"/>
    </ligand>
</feature>
<feature type="binding site" evidence="4">
    <location>
        <begin position="189"/>
        <end position="196"/>
    </location>
    <ligand>
        <name>NAD(+)</name>
        <dbReference type="ChEBI" id="CHEBI:57540"/>
    </ligand>
</feature>
<sequence>MATRIVIIGGGPAGYEAALVAAARGPEVAHVTVVDSDGIGGACVLWDCVPSKTFIASTGVRTELRRAPNLGYSLDFEQSKISLPQINERVKNLATAQSDDIAERLRSEGIELIAGCGELIDDVPGMAQHRVKVTGADGAVSQLRADVVLIATGASPRVLPNAAPDGERILNWRQLYDLDTLPDHLVVVGSGVTGAEFVNAYTELGVTVTVVASRDQILPHEDSDAAAVLEEVFSERGVTLIKNARAESVTRTPDGVRVTMADGRTVDGSHALMTVGSVPNTSGLGLDRVGIELGPGNYLNVDRVSRTTVPGIYAAGDCTGLLPLASVAAMQGRIAMYHALGEAVSPIRLRTVAAAVFTRPEIAAVGVPQAKIDDGSVPARTLTLPLNTNARAKMSSLRRGFVKIFCRPATGVVIGGVVVAPIASELILPIALAVQNGIPVTELAQTFSVYPSLSGSITEAARQLMKHDDLD</sequence>
<evidence type="ECO:0000256" key="1">
    <source>
        <dbReference type="ARBA" id="ARBA00007532"/>
    </source>
</evidence>
<evidence type="ECO:0000256" key="5">
    <source>
        <dbReference type="PIRSR" id="PIRSR000350-4"/>
    </source>
</evidence>
<dbReference type="NCBIfam" id="NF005883">
    <property type="entry name" value="PRK07845.1"/>
    <property type="match status" value="1"/>
</dbReference>
<evidence type="ECO:0000256" key="4">
    <source>
        <dbReference type="PIRSR" id="PIRSR000350-3"/>
    </source>
</evidence>
<dbReference type="Pfam" id="PF07992">
    <property type="entry name" value="Pyr_redox_2"/>
    <property type="match status" value="1"/>
</dbReference>
<evidence type="ECO:0000313" key="9">
    <source>
        <dbReference type="Proteomes" id="UP000069705"/>
    </source>
</evidence>
<dbReference type="InterPro" id="IPR036188">
    <property type="entry name" value="FAD/NAD-bd_sf"/>
</dbReference>